<keyword evidence="5" id="KW-1185">Reference proteome</keyword>
<feature type="signal peptide" evidence="2">
    <location>
        <begin position="1"/>
        <end position="20"/>
    </location>
</feature>
<feature type="chain" id="PRO_5045626534" description="Carboxylesterase type B domain-containing protein" evidence="2">
    <location>
        <begin position="21"/>
        <end position="566"/>
    </location>
</feature>
<keyword evidence="1" id="KW-0325">Glycoprotein</keyword>
<feature type="non-terminal residue" evidence="4">
    <location>
        <position position="1"/>
    </location>
</feature>
<dbReference type="Pfam" id="PF00135">
    <property type="entry name" value="COesterase"/>
    <property type="match status" value="1"/>
</dbReference>
<organism evidence="4 5">
    <name type="scientific">Iphiclides podalirius</name>
    <name type="common">scarce swallowtail</name>
    <dbReference type="NCBI Taxonomy" id="110791"/>
    <lineage>
        <taxon>Eukaryota</taxon>
        <taxon>Metazoa</taxon>
        <taxon>Ecdysozoa</taxon>
        <taxon>Arthropoda</taxon>
        <taxon>Hexapoda</taxon>
        <taxon>Insecta</taxon>
        <taxon>Pterygota</taxon>
        <taxon>Neoptera</taxon>
        <taxon>Endopterygota</taxon>
        <taxon>Lepidoptera</taxon>
        <taxon>Glossata</taxon>
        <taxon>Ditrysia</taxon>
        <taxon>Papilionoidea</taxon>
        <taxon>Papilionidae</taxon>
        <taxon>Papilioninae</taxon>
        <taxon>Iphiclides</taxon>
    </lineage>
</organism>
<dbReference type="SUPFAM" id="SSF53474">
    <property type="entry name" value="alpha/beta-Hydrolases"/>
    <property type="match status" value="1"/>
</dbReference>
<reference evidence="4" key="1">
    <citation type="submission" date="2022-03" db="EMBL/GenBank/DDBJ databases">
        <authorList>
            <person name="Martin H S."/>
        </authorList>
    </citation>
    <scope>NUCLEOTIDE SEQUENCE</scope>
</reference>
<protein>
    <recommendedName>
        <fullName evidence="3">Carboxylesterase type B domain-containing protein</fullName>
    </recommendedName>
</protein>
<dbReference type="PANTHER" id="PTHR11559">
    <property type="entry name" value="CARBOXYLESTERASE"/>
    <property type="match status" value="1"/>
</dbReference>
<dbReference type="InterPro" id="IPR029058">
    <property type="entry name" value="AB_hydrolase_fold"/>
</dbReference>
<evidence type="ECO:0000256" key="2">
    <source>
        <dbReference type="SAM" id="SignalP"/>
    </source>
</evidence>
<evidence type="ECO:0000313" key="4">
    <source>
        <dbReference type="EMBL" id="CAH2042103.1"/>
    </source>
</evidence>
<dbReference type="Gene3D" id="3.40.50.1820">
    <property type="entry name" value="alpha/beta hydrolase"/>
    <property type="match status" value="1"/>
</dbReference>
<accession>A0ABN8HY61</accession>
<name>A0ABN8HY61_9NEOP</name>
<dbReference type="EMBL" id="OW152826">
    <property type="protein sequence ID" value="CAH2042103.1"/>
    <property type="molecule type" value="Genomic_DNA"/>
</dbReference>
<evidence type="ECO:0000259" key="3">
    <source>
        <dbReference type="Pfam" id="PF00135"/>
    </source>
</evidence>
<dbReference type="InterPro" id="IPR050309">
    <property type="entry name" value="Type-B_Carboxylest/Lipase"/>
</dbReference>
<gene>
    <name evidence="4" type="ORF">IPOD504_LOCUS3584</name>
</gene>
<keyword evidence="2" id="KW-0732">Signal</keyword>
<dbReference type="Proteomes" id="UP000837857">
    <property type="component" value="Chromosome 14"/>
</dbReference>
<feature type="domain" description="Carboxylesterase type B" evidence="3">
    <location>
        <begin position="24"/>
        <end position="499"/>
    </location>
</feature>
<dbReference type="InterPro" id="IPR002018">
    <property type="entry name" value="CarbesteraseB"/>
</dbReference>
<sequence>MGYKANVLLALVCVCAGARAQENLSVNTTQGWIEGAVVPDGNYIAFYGVHYAGSVSGPNRFKAAPPPPTYPGVFHAIDSTVICAQPTSRGLVGVEDCLTLNIFTSNLTASQPVLVWLEGQEYTNTDTTLRSFKHFIDENIVVVSVNYRLSIFGFLCLGVQQAPGNAGLKDVVQALQWIRQNIAGFGGNPNNVVLFGHGSAAAMVDLITMSPSSETLVHKAIVQSGSALSPGAIAYNPISYAEALGTKLGYTDKTPEQLAELLTTTDLNVLVSALGEFEFLNNTALFAPCIENGVDVNNTFLSDAPINILRSGNYSHIPYLAGYTNREGTVRAQQAAYNQWLEKMQANFDDFIQVDLDIASNPNRTAIVSSIREYYFAQRNIDMETIEDYLDYHGDTMILVSVIRGAWERALTSRAEVRLFEFTYRGTYNSDWALPQIPLTGVRHGGVLNYLLNYDLTPSDVVVLQWIVRRYSAFIQTGSPSYPNAVDWQPITASGFNYILYSGGEVSPNISVAYENPRTNPHQQRMTFWNDKYAGLYRAPEPVSSAHQLLSFVSAIVLCQALLNFL</sequence>
<evidence type="ECO:0000256" key="1">
    <source>
        <dbReference type="ARBA" id="ARBA00023180"/>
    </source>
</evidence>
<evidence type="ECO:0000313" key="5">
    <source>
        <dbReference type="Proteomes" id="UP000837857"/>
    </source>
</evidence>
<proteinExistence type="predicted"/>